<feature type="active site" description="Proton acceptor; for processing activity" evidence="15">
    <location>
        <position position="68"/>
    </location>
</feature>
<keyword evidence="4 15" id="KW-0210">Decarboxylase</keyword>
<dbReference type="PANTHER" id="PTHR33866">
    <property type="entry name" value="S-ADENOSYLMETHIONINE DECARBOXYLASE PROENZYME"/>
    <property type="match status" value="1"/>
</dbReference>
<dbReference type="Gene3D" id="3.30.360.110">
    <property type="entry name" value="S-adenosylmethionine decarboxylase domain"/>
    <property type="match status" value="1"/>
</dbReference>
<comment type="pathway">
    <text evidence="1 15">Amine and polyamine biosynthesis; S-adenosylmethioninamine biosynthesis; S-adenosylmethioninamine from S-adenosyl-L-methionine: step 1/1.</text>
</comment>
<dbReference type="EMBL" id="JAAZON010000301">
    <property type="protein sequence ID" value="NMC62876.1"/>
    <property type="molecule type" value="Genomic_DNA"/>
</dbReference>
<evidence type="ECO:0000313" key="17">
    <source>
        <dbReference type="Proteomes" id="UP000524246"/>
    </source>
</evidence>
<evidence type="ECO:0000256" key="14">
    <source>
        <dbReference type="ARBA" id="ARBA00061583"/>
    </source>
</evidence>
<evidence type="ECO:0000256" key="6">
    <source>
        <dbReference type="ARBA" id="ARBA00023066"/>
    </source>
</evidence>
<keyword evidence="5 15" id="KW-0068">Autocatalytic cleavage</keyword>
<comment type="caution">
    <text evidence="16">The sequence shown here is derived from an EMBL/GenBank/DDBJ whole genome shotgun (WGS) entry which is preliminary data.</text>
</comment>
<keyword evidence="11 15" id="KW-0670">Pyruvate</keyword>
<dbReference type="InterPro" id="IPR017716">
    <property type="entry name" value="S-AdoMet_deCOase_pro-enz"/>
</dbReference>
<sequence length="136" mass="15055">MEALGRHIIAELYDCDRDLINDHDFIEEIMLRAVEQSGATVIRPVFHKFNPHGVSGVVVIAESHFSIHTWPEYGYCALDIFTCGDVINSSVGLSFIRESLKAKNVSVSEMKRGVLNLGVELRHKPDATSALDAQSS</sequence>
<dbReference type="GO" id="GO:0008295">
    <property type="term" value="P:spermidine biosynthetic process"/>
    <property type="evidence" value="ECO:0007669"/>
    <property type="project" value="UniProtKB-UniRule"/>
</dbReference>
<comment type="PTM">
    <text evidence="15">Is synthesized initially as an inactive proenzyme. Formation of the active enzyme involves a self-maturation process in which the active site pyruvoyl group is generated from an internal serine residue via an autocatalytic post-translational modification. Two non-identical subunits are generated from the proenzyme in this reaction, and the pyruvate is formed at the N-terminus of the alpha chain, which is derived from the carboxyl end of the proenzyme. The post-translation cleavage follows an unusual pathway, termed non-hydrolytic serinolysis, in which the side chain hydroxyl group of the serine supplies its oxygen atom to form the C-terminus of the beta chain, while the remainder of the serine residue undergoes an oxidative deamination to produce ammonia and the pyruvoyl group blocking the N-terminus of the alpha chain.</text>
</comment>
<feature type="chain" id="PRO_5031642644" description="S-adenosylmethionine decarboxylase beta chain" evidence="15">
    <location>
        <begin position="1"/>
        <end position="62"/>
    </location>
</feature>
<proteinExistence type="inferred from homology"/>
<evidence type="ECO:0000256" key="15">
    <source>
        <dbReference type="HAMAP-Rule" id="MF_00464"/>
    </source>
</evidence>
<comment type="function">
    <text evidence="13 15">Catalyzes the decarboxylation of S-adenosylmethionine to S-adenosylmethioninamine (dcAdoMet), the propylamine donor required for the synthesis of the polyamines spermine and spermidine from the diamine putrescine.</text>
</comment>
<dbReference type="NCBIfam" id="TIGR03330">
    <property type="entry name" value="SAM_DCase_Bsu"/>
    <property type="match status" value="1"/>
</dbReference>
<dbReference type="FunFam" id="3.30.360.110:FF:000001">
    <property type="entry name" value="S-adenosylmethionine decarboxylase proenzyme"/>
    <property type="match status" value="1"/>
</dbReference>
<evidence type="ECO:0000256" key="8">
    <source>
        <dbReference type="ARBA" id="ARBA00023145"/>
    </source>
</evidence>
<evidence type="ECO:0000256" key="10">
    <source>
        <dbReference type="ARBA" id="ARBA00023270"/>
    </source>
</evidence>
<feature type="site" description="Cleavage (non-hydrolytic); by autolysis" evidence="15">
    <location>
        <begin position="62"/>
        <end position="63"/>
    </location>
</feature>
<comment type="subunit">
    <text evidence="2 15">Heterotetramer of two alpha and two beta chains arranged as a dimer of alpha/beta heterodimers.</text>
</comment>
<dbReference type="HAMAP" id="MF_00464">
    <property type="entry name" value="AdoMetDC_1"/>
    <property type="match status" value="1"/>
</dbReference>
<keyword evidence="7 15" id="KW-0620">Polyamine biosynthesis</keyword>
<keyword evidence="8 15" id="KW-0865">Zymogen</keyword>
<feature type="active site" description="Schiff-base intermediate with substrate; via pyruvic acid" evidence="15">
    <location>
        <position position="63"/>
    </location>
</feature>
<dbReference type="AlphaFoldDB" id="A0A7X9FS68"/>
<dbReference type="Gene3D" id="3.30.160.750">
    <property type="match status" value="1"/>
</dbReference>
<comment type="similarity">
    <text evidence="14 15">Belongs to the prokaryotic AdoMetDC family. Type 1 subfamily.</text>
</comment>
<keyword evidence="9 15" id="KW-0456">Lyase</keyword>
<dbReference type="SUPFAM" id="SSF56276">
    <property type="entry name" value="S-adenosylmethionine decarboxylase"/>
    <property type="match status" value="1"/>
</dbReference>
<comment type="cofactor">
    <cofactor evidence="15">
        <name>pyruvate</name>
        <dbReference type="ChEBI" id="CHEBI:15361"/>
    </cofactor>
    <text evidence="15">Binds 1 pyruvoyl group covalently per subunit.</text>
</comment>
<evidence type="ECO:0000256" key="7">
    <source>
        <dbReference type="ARBA" id="ARBA00023115"/>
    </source>
</evidence>
<keyword evidence="3 15" id="KW-0949">S-adenosyl-L-methionine</keyword>
<gene>
    <name evidence="15" type="primary">speH</name>
    <name evidence="16" type="ORF">GYA55_06865</name>
</gene>
<dbReference type="GO" id="GO:0004014">
    <property type="term" value="F:adenosylmethionine decarboxylase activity"/>
    <property type="evidence" value="ECO:0007669"/>
    <property type="project" value="UniProtKB-UniRule"/>
</dbReference>
<evidence type="ECO:0000256" key="4">
    <source>
        <dbReference type="ARBA" id="ARBA00022793"/>
    </source>
</evidence>
<evidence type="ECO:0000256" key="13">
    <source>
        <dbReference type="ARBA" id="ARBA00056215"/>
    </source>
</evidence>
<dbReference type="InterPro" id="IPR042286">
    <property type="entry name" value="AdoMetDC_C"/>
</dbReference>
<keyword evidence="6 15" id="KW-0745">Spermidine biosynthesis</keyword>
<evidence type="ECO:0000256" key="11">
    <source>
        <dbReference type="ARBA" id="ARBA00023317"/>
    </source>
</evidence>
<evidence type="ECO:0000256" key="5">
    <source>
        <dbReference type="ARBA" id="ARBA00022813"/>
    </source>
</evidence>
<evidence type="ECO:0000256" key="1">
    <source>
        <dbReference type="ARBA" id="ARBA00004911"/>
    </source>
</evidence>
<keyword evidence="10 15" id="KW-0704">Schiff base</keyword>
<evidence type="ECO:0000256" key="9">
    <source>
        <dbReference type="ARBA" id="ARBA00023239"/>
    </source>
</evidence>
<protein>
    <recommendedName>
        <fullName evidence="15">S-adenosylmethionine decarboxylase proenzyme</fullName>
        <shortName evidence="15">AdoMetDC</shortName>
        <shortName evidence="15">SAMDC</shortName>
        <ecNumber evidence="15">4.1.1.50</ecNumber>
    </recommendedName>
    <component>
        <recommendedName>
            <fullName evidence="15">S-adenosylmethionine decarboxylase beta chain</fullName>
        </recommendedName>
    </component>
    <component>
        <recommendedName>
            <fullName evidence="15">S-adenosylmethionine decarboxylase alpha chain</fullName>
        </recommendedName>
    </component>
</protein>
<organism evidence="16 17">
    <name type="scientific">SAR324 cluster bacterium</name>
    <dbReference type="NCBI Taxonomy" id="2024889"/>
    <lineage>
        <taxon>Bacteria</taxon>
        <taxon>Deltaproteobacteria</taxon>
        <taxon>SAR324 cluster</taxon>
    </lineage>
</organism>
<dbReference type="Pfam" id="PF02675">
    <property type="entry name" value="AdoMet_dc"/>
    <property type="match status" value="1"/>
</dbReference>
<dbReference type="Proteomes" id="UP000524246">
    <property type="component" value="Unassembled WGS sequence"/>
</dbReference>
<dbReference type="PANTHER" id="PTHR33866:SF2">
    <property type="entry name" value="S-ADENOSYLMETHIONINE DECARBOXYLASE PROENZYME"/>
    <property type="match status" value="1"/>
</dbReference>
<reference evidence="16 17" key="1">
    <citation type="journal article" date="2020" name="Biotechnol. Biofuels">
        <title>New insights from the biogas microbiome by comprehensive genome-resolved metagenomics of nearly 1600 species originating from multiple anaerobic digesters.</title>
        <authorList>
            <person name="Campanaro S."/>
            <person name="Treu L."/>
            <person name="Rodriguez-R L.M."/>
            <person name="Kovalovszki A."/>
            <person name="Ziels R.M."/>
            <person name="Maus I."/>
            <person name="Zhu X."/>
            <person name="Kougias P.G."/>
            <person name="Basile A."/>
            <person name="Luo G."/>
            <person name="Schluter A."/>
            <person name="Konstantinidis K.T."/>
            <person name="Angelidaki I."/>
        </authorList>
    </citation>
    <scope>NUCLEOTIDE SEQUENCE [LARGE SCALE GENOMIC DNA]</scope>
    <source>
        <strain evidence="16">AS27yjCOA_65</strain>
    </source>
</reference>
<dbReference type="EC" id="4.1.1.50" evidence="15"/>
<dbReference type="InterPro" id="IPR003826">
    <property type="entry name" value="AdoMetDC_fam_prok"/>
</dbReference>
<dbReference type="InterPro" id="IPR042284">
    <property type="entry name" value="AdoMetDC_N"/>
</dbReference>
<dbReference type="GO" id="GO:0005829">
    <property type="term" value="C:cytosol"/>
    <property type="evidence" value="ECO:0007669"/>
    <property type="project" value="TreeGrafter"/>
</dbReference>
<evidence type="ECO:0000313" key="16">
    <source>
        <dbReference type="EMBL" id="NMC62876.1"/>
    </source>
</evidence>
<dbReference type="InterPro" id="IPR016067">
    <property type="entry name" value="S-AdoMet_deCO2ase_core"/>
</dbReference>
<feature type="chain" id="PRO_5031642643" description="S-adenosylmethionine decarboxylase alpha chain" evidence="15">
    <location>
        <begin position="63"/>
        <end position="136"/>
    </location>
</feature>
<feature type="active site" description="Proton donor; for catalytic activity" evidence="15">
    <location>
        <position position="83"/>
    </location>
</feature>
<evidence type="ECO:0000256" key="2">
    <source>
        <dbReference type="ARBA" id="ARBA00011601"/>
    </source>
</evidence>
<accession>A0A7X9FS68</accession>
<feature type="modified residue" description="Pyruvic acid (Ser); by autocatalysis" evidence="15">
    <location>
        <position position="63"/>
    </location>
</feature>
<evidence type="ECO:0000256" key="12">
    <source>
        <dbReference type="ARBA" id="ARBA00048112"/>
    </source>
</evidence>
<name>A0A7X9FS68_9DELT</name>
<comment type="catalytic activity">
    <reaction evidence="12 15">
        <text>S-adenosyl-L-methionine + H(+) = S-adenosyl 3-(methylsulfanyl)propylamine + CO2</text>
        <dbReference type="Rhea" id="RHEA:15981"/>
        <dbReference type="ChEBI" id="CHEBI:15378"/>
        <dbReference type="ChEBI" id="CHEBI:16526"/>
        <dbReference type="ChEBI" id="CHEBI:57443"/>
        <dbReference type="ChEBI" id="CHEBI:59789"/>
        <dbReference type="EC" id="4.1.1.50"/>
    </reaction>
</comment>
<evidence type="ECO:0000256" key="3">
    <source>
        <dbReference type="ARBA" id="ARBA00022691"/>
    </source>
</evidence>
<dbReference type="UniPathway" id="UPA00331">
    <property type="reaction ID" value="UER00451"/>
</dbReference>